<dbReference type="PROSITE" id="PS50011">
    <property type="entry name" value="PROTEIN_KINASE_DOM"/>
    <property type="match status" value="1"/>
</dbReference>
<evidence type="ECO:0000256" key="1">
    <source>
        <dbReference type="ARBA" id="ARBA00022527"/>
    </source>
</evidence>
<dbReference type="InterPro" id="IPR011009">
    <property type="entry name" value="Kinase-like_dom_sf"/>
</dbReference>
<feature type="domain" description="PASTA" evidence="9">
    <location>
        <begin position="590"/>
        <end position="653"/>
    </location>
</feature>
<evidence type="ECO:0000256" key="3">
    <source>
        <dbReference type="ARBA" id="ARBA00022741"/>
    </source>
</evidence>
<keyword evidence="4" id="KW-0418">Kinase</keyword>
<dbReference type="CDD" id="cd06577">
    <property type="entry name" value="PASTA_pknB"/>
    <property type="match status" value="4"/>
</dbReference>
<keyword evidence="3" id="KW-0547">Nucleotide-binding</keyword>
<evidence type="ECO:0000259" key="9">
    <source>
        <dbReference type="PROSITE" id="PS51178"/>
    </source>
</evidence>
<dbReference type="InterPro" id="IPR008271">
    <property type="entry name" value="Ser/Thr_kinase_AS"/>
</dbReference>
<keyword evidence="7" id="KW-0812">Transmembrane</keyword>
<dbReference type="NCBIfam" id="NF033483">
    <property type="entry name" value="PknB_PASTA_kin"/>
    <property type="match status" value="1"/>
</dbReference>
<feature type="compositionally biased region" description="Basic and acidic residues" evidence="6">
    <location>
        <begin position="312"/>
        <end position="329"/>
    </location>
</feature>
<dbReference type="Gene3D" id="3.30.200.20">
    <property type="entry name" value="Phosphorylase Kinase, domain 1"/>
    <property type="match status" value="1"/>
</dbReference>
<dbReference type="InterPro" id="IPR005543">
    <property type="entry name" value="PASTA_dom"/>
</dbReference>
<organism evidence="10">
    <name type="scientific">freshwater metagenome</name>
    <dbReference type="NCBI Taxonomy" id="449393"/>
    <lineage>
        <taxon>unclassified sequences</taxon>
        <taxon>metagenomes</taxon>
        <taxon>ecological metagenomes</taxon>
    </lineage>
</organism>
<dbReference type="GO" id="GO:0005524">
    <property type="term" value="F:ATP binding"/>
    <property type="evidence" value="ECO:0007669"/>
    <property type="project" value="UniProtKB-KW"/>
</dbReference>
<evidence type="ECO:0000256" key="5">
    <source>
        <dbReference type="ARBA" id="ARBA00022840"/>
    </source>
</evidence>
<protein>
    <submittedName>
        <fullName evidence="10">Unannotated protein</fullName>
    </submittedName>
</protein>
<keyword evidence="1" id="KW-0723">Serine/threonine-protein kinase</keyword>
<feature type="domain" description="PASTA" evidence="9">
    <location>
        <begin position="455"/>
        <end position="522"/>
    </location>
</feature>
<dbReference type="EMBL" id="CAEZTA010000006">
    <property type="protein sequence ID" value="CAB4549597.1"/>
    <property type="molecule type" value="Genomic_DNA"/>
</dbReference>
<proteinExistence type="predicted"/>
<gene>
    <name evidence="10" type="ORF">UFOPK1541_00137</name>
</gene>
<keyword evidence="7" id="KW-0472">Membrane</keyword>
<feature type="domain" description="PASTA" evidence="9">
    <location>
        <begin position="523"/>
        <end position="589"/>
    </location>
</feature>
<keyword evidence="5" id="KW-0067">ATP-binding</keyword>
<evidence type="ECO:0000259" key="8">
    <source>
        <dbReference type="PROSITE" id="PS50011"/>
    </source>
</evidence>
<reference evidence="10" key="1">
    <citation type="submission" date="2020-05" db="EMBL/GenBank/DDBJ databases">
        <authorList>
            <person name="Chiriac C."/>
            <person name="Salcher M."/>
            <person name="Ghai R."/>
            <person name="Kavagutti S V."/>
        </authorList>
    </citation>
    <scope>NUCLEOTIDE SEQUENCE</scope>
</reference>
<dbReference type="InterPro" id="IPR000719">
    <property type="entry name" value="Prot_kinase_dom"/>
</dbReference>
<accession>A0A6J6CE94</accession>
<dbReference type="Gene3D" id="1.10.510.10">
    <property type="entry name" value="Transferase(Phosphotransferase) domain 1"/>
    <property type="match status" value="1"/>
</dbReference>
<dbReference type="SMART" id="SM00740">
    <property type="entry name" value="PASTA"/>
    <property type="match status" value="4"/>
</dbReference>
<feature type="domain" description="PASTA" evidence="9">
    <location>
        <begin position="387"/>
        <end position="454"/>
    </location>
</feature>
<dbReference type="SMART" id="SM00220">
    <property type="entry name" value="S_TKc"/>
    <property type="match status" value="1"/>
</dbReference>
<dbReference type="CDD" id="cd14014">
    <property type="entry name" value="STKc_PknB_like"/>
    <property type="match status" value="1"/>
</dbReference>
<dbReference type="FunFam" id="1.10.510.10:FF:000021">
    <property type="entry name" value="Serine/threonine protein kinase"/>
    <property type="match status" value="1"/>
</dbReference>
<feature type="domain" description="Protein kinase" evidence="8">
    <location>
        <begin position="13"/>
        <end position="274"/>
    </location>
</feature>
<keyword evidence="2" id="KW-0808">Transferase</keyword>
<sequence>MSDLTGELIDGRYQLLRQMAAGGMATIYEAVDTRLDRKVAVKIMHPHLAQDEQFVERFIREAKASAALSHPNIVSVQDQGWNQNGTPAVFLVMEMVEGHTLREYLNEQGSLSVANGIKFLLPVLSALAAAHKLGIVHRDIKPENILISKEGRIKIADFGLAKGPLLGTTMTAESSIILGSVSYLSPEQVQRGIADARSDVYSAGITAFEIFTGEKPFAGEEPIQIAYMHVNDRVPLMSTKKSGIPAELDQLIYRATNSDPDARPKDAGEFHAALSTISQALDPNQKQMSLELDIPIAPMRPASKKPSRRERARAEKEKTVALKKNREDSNNLSGKNVAEKSDPVKRETTAQIKKRKKVSKRVRRNRFIAAGLAIALGIFGWYVLVGPGSKVVVPSIVGATEKEALNALSPLGLTLVISEKRFDEEVGDGQIIESSPEGGGKVDAGGEVKAVISKGPERYAVPMLVGLTPEAAVNLLAKLPVKVGELKEVFNDQTPKGFVISSSPAQGEKVKRGSTIDILVSKGIETLDVASYVGKSADQALNELTDAGFNIDSVDQFSESVLAGAVISQVPSGGAPLPKGSKITLTISKGSQYVFIPNIFSLTENKARAALVDLELKVVVKKIGAKKVKAVTNIVPKVGTKVKRGSTVTITVG</sequence>
<feature type="transmembrane region" description="Helical" evidence="7">
    <location>
        <begin position="365"/>
        <end position="384"/>
    </location>
</feature>
<dbReference type="PROSITE" id="PS51178">
    <property type="entry name" value="PASTA"/>
    <property type="match status" value="4"/>
</dbReference>
<dbReference type="PANTHER" id="PTHR43289:SF34">
    <property type="entry name" value="SERINE_THREONINE-PROTEIN KINASE YBDM-RELATED"/>
    <property type="match status" value="1"/>
</dbReference>
<name>A0A6J6CE94_9ZZZZ</name>
<dbReference type="PROSITE" id="PS00108">
    <property type="entry name" value="PROTEIN_KINASE_ST"/>
    <property type="match status" value="1"/>
</dbReference>
<evidence type="ECO:0000256" key="7">
    <source>
        <dbReference type="SAM" id="Phobius"/>
    </source>
</evidence>
<dbReference type="PANTHER" id="PTHR43289">
    <property type="entry name" value="MITOGEN-ACTIVATED PROTEIN KINASE KINASE KINASE 20-RELATED"/>
    <property type="match status" value="1"/>
</dbReference>
<feature type="region of interest" description="Disordered" evidence="6">
    <location>
        <begin position="298"/>
        <end position="356"/>
    </location>
</feature>
<dbReference type="SUPFAM" id="SSF56112">
    <property type="entry name" value="Protein kinase-like (PK-like)"/>
    <property type="match status" value="1"/>
</dbReference>
<dbReference type="Pfam" id="PF00069">
    <property type="entry name" value="Pkinase"/>
    <property type="match status" value="1"/>
</dbReference>
<dbReference type="Pfam" id="PF03793">
    <property type="entry name" value="PASTA"/>
    <property type="match status" value="4"/>
</dbReference>
<evidence type="ECO:0000256" key="6">
    <source>
        <dbReference type="SAM" id="MobiDB-lite"/>
    </source>
</evidence>
<feature type="compositionally biased region" description="Basic residues" evidence="6">
    <location>
        <begin position="302"/>
        <end position="311"/>
    </location>
</feature>
<evidence type="ECO:0000256" key="2">
    <source>
        <dbReference type="ARBA" id="ARBA00022679"/>
    </source>
</evidence>
<dbReference type="GO" id="GO:0004674">
    <property type="term" value="F:protein serine/threonine kinase activity"/>
    <property type="evidence" value="ECO:0007669"/>
    <property type="project" value="UniProtKB-KW"/>
</dbReference>
<evidence type="ECO:0000313" key="10">
    <source>
        <dbReference type="EMBL" id="CAB4549597.1"/>
    </source>
</evidence>
<dbReference type="Gene3D" id="3.30.10.20">
    <property type="match status" value="4"/>
</dbReference>
<feature type="compositionally biased region" description="Basic and acidic residues" evidence="6">
    <location>
        <begin position="337"/>
        <end position="348"/>
    </location>
</feature>
<evidence type="ECO:0000256" key="4">
    <source>
        <dbReference type="ARBA" id="ARBA00022777"/>
    </source>
</evidence>
<keyword evidence="7" id="KW-1133">Transmembrane helix</keyword>
<dbReference type="AlphaFoldDB" id="A0A6J6CE94"/>
<dbReference type="FunFam" id="3.30.200.20:FF:000035">
    <property type="entry name" value="Serine/threonine protein kinase Stk1"/>
    <property type="match status" value="1"/>
</dbReference>